<organism evidence="2 3">
    <name type="scientific">Microlunatus elymi</name>
    <dbReference type="NCBI Taxonomy" id="2596828"/>
    <lineage>
        <taxon>Bacteria</taxon>
        <taxon>Bacillati</taxon>
        <taxon>Actinomycetota</taxon>
        <taxon>Actinomycetes</taxon>
        <taxon>Propionibacteriales</taxon>
        <taxon>Propionibacteriaceae</taxon>
        <taxon>Microlunatus</taxon>
    </lineage>
</organism>
<dbReference type="InterPro" id="IPR014914">
    <property type="entry name" value="RES_dom"/>
</dbReference>
<evidence type="ECO:0000259" key="1">
    <source>
        <dbReference type="SMART" id="SM00953"/>
    </source>
</evidence>
<sequence length="237" mass="26128">MKYPPQDLACPSPRRCPVVNAEDLPHDLPVVQLPEGSSLHRVYDGAWGYDEPNPGFGDARFSPFDALDDGRRVPALYAAETPTGALLETIFHDVHQTASRLIYESDLREQLLAYLRTPSPLSLVDLRDPILTDAGIARGQFVSSPAEHYPCTRRIAQHLHRAFVDPGRAHGLMWHSRQAELGADEHVIAVVVYADSYQVGRGGWRRIGPGSRNLLEGEGRLQVDAIANQLGATIVAR</sequence>
<dbReference type="EMBL" id="CP041692">
    <property type="protein sequence ID" value="QDP95666.1"/>
    <property type="molecule type" value="Genomic_DNA"/>
</dbReference>
<accession>A0A516PWV7</accession>
<keyword evidence="3" id="KW-1185">Reference proteome</keyword>
<dbReference type="Proteomes" id="UP000319263">
    <property type="component" value="Chromosome"/>
</dbReference>
<dbReference type="SMART" id="SM00953">
    <property type="entry name" value="RES"/>
    <property type="match status" value="1"/>
</dbReference>
<dbReference type="RefSeq" id="WP_143985634.1">
    <property type="nucleotide sequence ID" value="NZ_CP041692.1"/>
</dbReference>
<evidence type="ECO:0000313" key="2">
    <source>
        <dbReference type="EMBL" id="QDP95666.1"/>
    </source>
</evidence>
<reference evidence="2 3" key="1">
    <citation type="submission" date="2019-07" db="EMBL/GenBank/DDBJ databases">
        <title>Microlunatus dokdonensis sp. nov. isolated from the rhizospheric soil of the wild plant Elymus tsukushiensis.</title>
        <authorList>
            <person name="Ghim S.-Y."/>
            <person name="Hwang Y.-J."/>
            <person name="Son J.-S."/>
            <person name="Shin J.-H."/>
        </authorList>
    </citation>
    <scope>NUCLEOTIDE SEQUENCE [LARGE SCALE GENOMIC DNA]</scope>
    <source>
        <strain evidence="2 3">KUDC0627</strain>
    </source>
</reference>
<evidence type="ECO:0000313" key="3">
    <source>
        <dbReference type="Proteomes" id="UP000319263"/>
    </source>
</evidence>
<dbReference type="KEGG" id="mik:FOE78_06880"/>
<proteinExistence type="predicted"/>
<protein>
    <submittedName>
        <fullName evidence="2">RES domain-containing protein</fullName>
    </submittedName>
</protein>
<gene>
    <name evidence="2" type="ORF">FOE78_06880</name>
</gene>
<feature type="domain" description="RES" evidence="1">
    <location>
        <begin position="52"/>
        <end position="202"/>
    </location>
</feature>
<dbReference type="OrthoDB" id="7257056at2"/>
<dbReference type="Pfam" id="PF08808">
    <property type="entry name" value="RES"/>
    <property type="match status" value="1"/>
</dbReference>
<dbReference type="AlphaFoldDB" id="A0A516PWV7"/>
<name>A0A516PWV7_9ACTN</name>